<feature type="compositionally biased region" description="Polar residues" evidence="1">
    <location>
        <begin position="33"/>
        <end position="44"/>
    </location>
</feature>
<organism evidence="2 3">
    <name type="scientific">Theileria orientalis</name>
    <dbReference type="NCBI Taxonomy" id="68886"/>
    <lineage>
        <taxon>Eukaryota</taxon>
        <taxon>Sar</taxon>
        <taxon>Alveolata</taxon>
        <taxon>Apicomplexa</taxon>
        <taxon>Aconoidasida</taxon>
        <taxon>Piroplasmida</taxon>
        <taxon>Theileriidae</taxon>
        <taxon>Theileria</taxon>
    </lineage>
</organism>
<sequence length="206" mass="22938">MSESEEDVTKPASDSEDEFVVNESRPKKKVNKSAKNGNNTKNVNSTKAKKAESKPKRAEKAKKEKSVKKTVKKQTKEEKKSKKDPAAKQTKTPRAKKPREPKQPKVKEPKPEPVSNFSKQGQRYMTPPPGDGTRGFYESLYEENPNSLIAIKFCVEYGIFGGSKHNEALAKYTILQKNGHFKGAVGAIKPSAITFLQKSLVKSEKS</sequence>
<feature type="compositionally biased region" description="Basic and acidic residues" evidence="1">
    <location>
        <begin position="74"/>
        <end position="86"/>
    </location>
</feature>
<evidence type="ECO:0000313" key="2">
    <source>
        <dbReference type="EMBL" id="UKJ89622.1"/>
    </source>
</evidence>
<evidence type="ECO:0000313" key="3">
    <source>
        <dbReference type="Proteomes" id="UP000244803"/>
    </source>
</evidence>
<gene>
    <name evidence="2" type="ORF">MACJ_002874</name>
</gene>
<dbReference type="AlphaFoldDB" id="A0A976M6Y1"/>
<feature type="region of interest" description="Disordered" evidence="1">
    <location>
        <begin position="1"/>
        <end position="132"/>
    </location>
</feature>
<dbReference type="OrthoDB" id="361835at2759"/>
<dbReference type="PANTHER" id="PTHR33828">
    <property type="entry name" value="OS05G0596200 PROTEIN"/>
    <property type="match status" value="1"/>
</dbReference>
<proteinExistence type="predicted"/>
<evidence type="ECO:0000256" key="1">
    <source>
        <dbReference type="SAM" id="MobiDB-lite"/>
    </source>
</evidence>
<dbReference type="Proteomes" id="UP000244803">
    <property type="component" value="Chromosome 4"/>
</dbReference>
<dbReference type="PANTHER" id="PTHR33828:SF2">
    <property type="entry name" value="NUCLEOLIN"/>
    <property type="match status" value="1"/>
</dbReference>
<feature type="compositionally biased region" description="Basic and acidic residues" evidence="1">
    <location>
        <begin position="49"/>
        <end position="64"/>
    </location>
</feature>
<feature type="compositionally biased region" description="Basic and acidic residues" evidence="1">
    <location>
        <begin position="98"/>
        <end position="111"/>
    </location>
</feature>
<dbReference type="EMBL" id="CP056067">
    <property type="protein sequence ID" value="UKJ89622.1"/>
    <property type="molecule type" value="Genomic_DNA"/>
</dbReference>
<protein>
    <submittedName>
        <fullName evidence="2">Uncharacterized protein</fullName>
    </submittedName>
</protein>
<reference evidence="2" key="1">
    <citation type="submission" date="2022-07" db="EMBL/GenBank/DDBJ databases">
        <title>Evaluation of T. orientalis genome assembly methods using nanopore sequencing and analysis of variation between genomes.</title>
        <authorList>
            <person name="Yam J."/>
            <person name="Micallef M.L."/>
            <person name="Liu M."/>
            <person name="Djordjevic S.P."/>
            <person name="Bogema D.R."/>
            <person name="Jenkins C."/>
        </authorList>
    </citation>
    <scope>NUCLEOTIDE SEQUENCE</scope>
    <source>
        <strain evidence="2">Fish Creek</strain>
    </source>
</reference>
<name>A0A976M6Y1_THEOR</name>
<accession>A0A976M6Y1</accession>